<protein>
    <submittedName>
        <fullName evidence="2">Uncharacterized protein</fullName>
    </submittedName>
</protein>
<keyword evidence="1" id="KW-0472">Membrane</keyword>
<dbReference type="Proteomes" id="UP000244811">
    <property type="component" value="Chromosome 4"/>
</dbReference>
<evidence type="ECO:0000313" key="2">
    <source>
        <dbReference type="EMBL" id="UVC50168.1"/>
    </source>
</evidence>
<dbReference type="EMBL" id="CP056072">
    <property type="protein sequence ID" value="UVC50168.1"/>
    <property type="molecule type" value="Genomic_DNA"/>
</dbReference>
<name>A0A976SJT8_THEOR</name>
<evidence type="ECO:0000256" key="1">
    <source>
        <dbReference type="SAM" id="Phobius"/>
    </source>
</evidence>
<gene>
    <name evidence="2" type="ORF">MACK_004038</name>
</gene>
<keyword evidence="1" id="KW-0812">Transmembrane</keyword>
<feature type="transmembrane region" description="Helical" evidence="1">
    <location>
        <begin position="20"/>
        <end position="39"/>
    </location>
</feature>
<reference evidence="2" key="1">
    <citation type="submission" date="2022-07" db="EMBL/GenBank/DDBJ databases">
        <title>Evaluation of T. orientalis genome assembly methods using nanopore sequencing and analysis of variation between genomes.</title>
        <authorList>
            <person name="Yam J."/>
            <person name="Micallef M.L."/>
            <person name="Liu M."/>
            <person name="Djordjevic S.P."/>
            <person name="Bogema D.R."/>
            <person name="Jenkins C."/>
        </authorList>
    </citation>
    <scope>NUCLEOTIDE SEQUENCE</scope>
    <source>
        <strain evidence="2">Goon Nure</strain>
    </source>
</reference>
<evidence type="ECO:0000313" key="3">
    <source>
        <dbReference type="Proteomes" id="UP000244811"/>
    </source>
</evidence>
<dbReference type="AlphaFoldDB" id="A0A976SJT8"/>
<proteinExistence type="predicted"/>
<organism evidence="2 3">
    <name type="scientific">Theileria orientalis</name>
    <dbReference type="NCBI Taxonomy" id="68886"/>
    <lineage>
        <taxon>Eukaryota</taxon>
        <taxon>Sar</taxon>
        <taxon>Alveolata</taxon>
        <taxon>Apicomplexa</taxon>
        <taxon>Aconoidasida</taxon>
        <taxon>Piroplasmida</taxon>
        <taxon>Theileriidae</taxon>
        <taxon>Theileria</taxon>
    </lineage>
</organism>
<accession>A0A976SJT8</accession>
<keyword evidence="1" id="KW-1133">Transmembrane helix</keyword>
<sequence>MLGHDEGTEQVNERNDVRRVANFALFFVMIISFLYFISFNESSSIDRSQNVIKIKTNVDESTIYYHNKIYVHPSFSLPQISLKLLDETNIFIESSNLYNLGTDYVLSWMYKEDFRIHFRPYNKKYGLISISVCKSMPNDSGEGGNFTYFGLIRAHRSVCESNSSNSWTCQKDYDYFNKAYDVKYCILVVKSNKLNDILHFTHDFLKENKVPHTELNIGMFCGNPLIGRSANDDNDVYFVNFNTSSHNNLSPFFICKFSTLIMDVNECFNTEIVSTKLNLPLMLIHDPTTDVIMTANYNPDNKNLNLLTFNSNRLSFKAAFRSIPAPSGWIINLGLNSKGKVFFAGDSAPYEVLGVYDTGTSKEKYHNLYI</sequence>